<dbReference type="HOGENOM" id="CLU_714269_0_0_1"/>
<gene>
    <name evidence="1" type="ORF">DAPPUDRAFT_243622</name>
</gene>
<dbReference type="AlphaFoldDB" id="E9GJ89"/>
<accession>E9GJ89</accession>
<keyword evidence="2" id="KW-1185">Reference proteome</keyword>
<dbReference type="InParanoid" id="E9GJ89"/>
<sequence>MAINHRVHHLSEVKPFGAVDGRKSVTTQHEVTSNNRGAEARKVTPNRRYSYCRTNVIMLLMTERKSRTLSSTWQTGRAVCMSFTLEGHGDHSTHPQQRQPAKGKASLLFFLLEGHGDHYLNRAVQWGRVNHGVMMDGSTTGVLMSPGYAGFQTVTPPPYCSTTTCETTGTTSPRLQCTTTFYNSPCYYTDALKYNSALSYTTKELEYQRELSSFCQQLDCSSLNHFIIMGHYAEAPKYYTTKASEYHNLRFAELLHRCPELLLCLELHHQDNGVHTTTYAALSDYTEAPKYYCVPSYYTEAPATFSTKTSEYYTEAPKYYSAPIYTATAKAVKHYAAPTYYTEAAPSYYVEQKCYTDSPVYYTPTGICVQICRCSYGGNYFSRSPYGHILVFGRNSVSGMA</sequence>
<proteinExistence type="predicted"/>
<dbReference type="EMBL" id="GL732547">
    <property type="protein sequence ID" value="EFX80405.1"/>
    <property type="molecule type" value="Genomic_DNA"/>
</dbReference>
<name>E9GJ89_DAPPU</name>
<reference evidence="1 2" key="1">
    <citation type="journal article" date="2011" name="Science">
        <title>The ecoresponsive genome of Daphnia pulex.</title>
        <authorList>
            <person name="Colbourne J.K."/>
            <person name="Pfrender M.E."/>
            <person name="Gilbert D."/>
            <person name="Thomas W.K."/>
            <person name="Tucker A."/>
            <person name="Oakley T.H."/>
            <person name="Tokishita S."/>
            <person name="Aerts A."/>
            <person name="Arnold G.J."/>
            <person name="Basu M.K."/>
            <person name="Bauer D.J."/>
            <person name="Caceres C.E."/>
            <person name="Carmel L."/>
            <person name="Casola C."/>
            <person name="Choi J.H."/>
            <person name="Detter J.C."/>
            <person name="Dong Q."/>
            <person name="Dusheyko S."/>
            <person name="Eads B.D."/>
            <person name="Frohlich T."/>
            <person name="Geiler-Samerotte K.A."/>
            <person name="Gerlach D."/>
            <person name="Hatcher P."/>
            <person name="Jogdeo S."/>
            <person name="Krijgsveld J."/>
            <person name="Kriventseva E.V."/>
            <person name="Kultz D."/>
            <person name="Laforsch C."/>
            <person name="Lindquist E."/>
            <person name="Lopez J."/>
            <person name="Manak J.R."/>
            <person name="Muller J."/>
            <person name="Pangilinan J."/>
            <person name="Patwardhan R.P."/>
            <person name="Pitluck S."/>
            <person name="Pritham E.J."/>
            <person name="Rechtsteiner A."/>
            <person name="Rho M."/>
            <person name="Rogozin I.B."/>
            <person name="Sakarya O."/>
            <person name="Salamov A."/>
            <person name="Schaack S."/>
            <person name="Shapiro H."/>
            <person name="Shiga Y."/>
            <person name="Skalitzky C."/>
            <person name="Smith Z."/>
            <person name="Souvorov A."/>
            <person name="Sung W."/>
            <person name="Tang Z."/>
            <person name="Tsuchiya D."/>
            <person name="Tu H."/>
            <person name="Vos H."/>
            <person name="Wang M."/>
            <person name="Wolf Y.I."/>
            <person name="Yamagata H."/>
            <person name="Yamada T."/>
            <person name="Ye Y."/>
            <person name="Shaw J.R."/>
            <person name="Andrews J."/>
            <person name="Crease T.J."/>
            <person name="Tang H."/>
            <person name="Lucas S.M."/>
            <person name="Robertson H.M."/>
            <person name="Bork P."/>
            <person name="Koonin E.V."/>
            <person name="Zdobnov E.M."/>
            <person name="Grigoriev I.V."/>
            <person name="Lynch M."/>
            <person name="Boore J.L."/>
        </authorList>
    </citation>
    <scope>NUCLEOTIDE SEQUENCE [LARGE SCALE GENOMIC DNA]</scope>
</reference>
<dbReference type="KEGG" id="dpx:DAPPUDRAFT_243622"/>
<dbReference type="Proteomes" id="UP000000305">
    <property type="component" value="Unassembled WGS sequence"/>
</dbReference>
<evidence type="ECO:0000313" key="1">
    <source>
        <dbReference type="EMBL" id="EFX80405.1"/>
    </source>
</evidence>
<dbReference type="PANTHER" id="PTHR23263">
    <property type="entry name" value="SMALL PROLINE-RICH PROTEIN"/>
    <property type="match status" value="1"/>
</dbReference>
<evidence type="ECO:0000313" key="2">
    <source>
        <dbReference type="Proteomes" id="UP000000305"/>
    </source>
</evidence>
<protein>
    <submittedName>
        <fullName evidence="1">Uncharacterized protein</fullName>
    </submittedName>
</protein>
<organism evidence="1 2">
    <name type="scientific">Daphnia pulex</name>
    <name type="common">Water flea</name>
    <dbReference type="NCBI Taxonomy" id="6669"/>
    <lineage>
        <taxon>Eukaryota</taxon>
        <taxon>Metazoa</taxon>
        <taxon>Ecdysozoa</taxon>
        <taxon>Arthropoda</taxon>
        <taxon>Crustacea</taxon>
        <taxon>Branchiopoda</taxon>
        <taxon>Diplostraca</taxon>
        <taxon>Cladocera</taxon>
        <taxon>Anomopoda</taxon>
        <taxon>Daphniidae</taxon>
        <taxon>Daphnia</taxon>
    </lineage>
</organism>
<dbReference type="PhylomeDB" id="E9GJ89"/>
<dbReference type="PANTHER" id="PTHR23263:SF124">
    <property type="entry name" value="SMALL PROLINE-RICH PROTEIN 3"/>
    <property type="match status" value="1"/>
</dbReference>